<evidence type="ECO:0000313" key="4">
    <source>
        <dbReference type="Proteomes" id="UP001366503"/>
    </source>
</evidence>
<evidence type="ECO:0000313" key="3">
    <source>
        <dbReference type="EMBL" id="MEI9403890.1"/>
    </source>
</evidence>
<keyword evidence="2" id="KW-0812">Transmembrane</keyword>
<accession>A0ABU8KEL2</accession>
<organism evidence="3 4">
    <name type="scientific">Mesorhizobium argentiipisi</name>
    <dbReference type="NCBI Taxonomy" id="3015175"/>
    <lineage>
        <taxon>Bacteria</taxon>
        <taxon>Pseudomonadati</taxon>
        <taxon>Pseudomonadota</taxon>
        <taxon>Alphaproteobacteria</taxon>
        <taxon>Hyphomicrobiales</taxon>
        <taxon>Phyllobacteriaceae</taxon>
        <taxon>Mesorhizobium</taxon>
    </lineage>
</organism>
<feature type="region of interest" description="Disordered" evidence="1">
    <location>
        <begin position="61"/>
        <end position="82"/>
    </location>
</feature>
<comment type="caution">
    <text evidence="3">The sequence shown here is derived from an EMBL/GenBank/DDBJ whole genome shotgun (WGS) entry which is preliminary data.</text>
</comment>
<feature type="compositionally biased region" description="Basic and acidic residues" evidence="1">
    <location>
        <begin position="68"/>
        <end position="82"/>
    </location>
</feature>
<evidence type="ECO:0000256" key="2">
    <source>
        <dbReference type="SAM" id="Phobius"/>
    </source>
</evidence>
<feature type="transmembrane region" description="Helical" evidence="2">
    <location>
        <begin position="12"/>
        <end position="31"/>
    </location>
</feature>
<proteinExistence type="predicted"/>
<evidence type="ECO:0000256" key="1">
    <source>
        <dbReference type="SAM" id="MobiDB-lite"/>
    </source>
</evidence>
<protein>
    <submittedName>
        <fullName evidence="3">Uncharacterized protein</fullName>
    </submittedName>
</protein>
<dbReference type="Proteomes" id="UP001366503">
    <property type="component" value="Unassembled WGS sequence"/>
</dbReference>
<keyword evidence="2" id="KW-1133">Transmembrane helix</keyword>
<dbReference type="EMBL" id="JAPYKO010000011">
    <property type="protein sequence ID" value="MEI9403890.1"/>
    <property type="molecule type" value="Genomic_DNA"/>
</dbReference>
<name>A0ABU8KEL2_9HYPH</name>
<dbReference type="RefSeq" id="WP_337094229.1">
    <property type="nucleotide sequence ID" value="NZ_JAPYKO010000011.1"/>
</dbReference>
<reference evidence="3 4" key="1">
    <citation type="submission" date="2022-12" db="EMBL/GenBank/DDBJ databases">
        <authorList>
            <person name="Muema E."/>
        </authorList>
    </citation>
    <scope>NUCLEOTIDE SEQUENCE [LARGE SCALE GENOMIC DNA]</scope>
    <source>
        <strain evidence="4">1330</strain>
    </source>
</reference>
<keyword evidence="2" id="KW-0472">Membrane</keyword>
<keyword evidence="4" id="KW-1185">Reference proteome</keyword>
<sequence length="82" mass="9023">MNWPYLRRGDMAGIVFMAVVLAAAAFALLFFPQRAEQNFGFGPEWQCVRMGDGDPICVRLAEGNAPNDDTRDKGASNRDASK</sequence>
<gene>
    <name evidence="3" type="ORF">O7A05_17200</name>
</gene>